<reference evidence="3" key="2">
    <citation type="journal article" date="2024" name="Plant">
        <title>Genomic evolution and insights into agronomic trait innovations of Sesamum species.</title>
        <authorList>
            <person name="Miao H."/>
            <person name="Wang L."/>
            <person name="Qu L."/>
            <person name="Liu H."/>
            <person name="Sun Y."/>
            <person name="Le M."/>
            <person name="Wang Q."/>
            <person name="Wei S."/>
            <person name="Zheng Y."/>
            <person name="Lin W."/>
            <person name="Duan Y."/>
            <person name="Cao H."/>
            <person name="Xiong S."/>
            <person name="Wang X."/>
            <person name="Wei L."/>
            <person name="Li C."/>
            <person name="Ma Q."/>
            <person name="Ju M."/>
            <person name="Zhao R."/>
            <person name="Li G."/>
            <person name="Mu C."/>
            <person name="Tian Q."/>
            <person name="Mei H."/>
            <person name="Zhang T."/>
            <person name="Gao T."/>
            <person name="Zhang H."/>
        </authorList>
    </citation>
    <scope>NUCLEOTIDE SEQUENCE</scope>
    <source>
        <strain evidence="3">KEN1</strain>
    </source>
</reference>
<dbReference type="PANTHER" id="PTHR47686">
    <property type="entry name" value="SGS DOMAIN-CONTAINING PROTEIN"/>
    <property type="match status" value="1"/>
</dbReference>
<evidence type="ECO:0000256" key="1">
    <source>
        <dbReference type="SAM" id="MobiDB-lite"/>
    </source>
</evidence>
<evidence type="ECO:0000259" key="2">
    <source>
        <dbReference type="Pfam" id="PF09032"/>
    </source>
</evidence>
<dbReference type="PANTHER" id="PTHR47686:SF1">
    <property type="entry name" value="CALCYCLIN-BINDING PROTEIN"/>
    <property type="match status" value="1"/>
</dbReference>
<gene>
    <name evidence="3" type="ORF">Slati_1974700</name>
</gene>
<dbReference type="InterPro" id="IPR015120">
    <property type="entry name" value="Siah-Interact_N"/>
</dbReference>
<feature type="domain" description="Siah interacting protein N-terminal" evidence="2">
    <location>
        <begin position="6"/>
        <end position="64"/>
    </location>
</feature>
<comment type="caution">
    <text evidence="3">The sequence shown here is derived from an EMBL/GenBank/DDBJ whole genome shotgun (WGS) entry which is preliminary data.</text>
</comment>
<name>A0AAW2WMC7_9LAMI</name>
<protein>
    <recommendedName>
        <fullName evidence="2">Siah interacting protein N-terminal domain-containing protein</fullName>
    </recommendedName>
</protein>
<dbReference type="InterPro" id="IPR037201">
    <property type="entry name" value="CacyBP_N"/>
</dbReference>
<evidence type="ECO:0000313" key="3">
    <source>
        <dbReference type="EMBL" id="KAL0442520.1"/>
    </source>
</evidence>
<dbReference type="Pfam" id="PF09032">
    <property type="entry name" value="Siah-Interact_N"/>
    <property type="match status" value="1"/>
</dbReference>
<accession>A0AAW2WMC7</accession>
<proteinExistence type="predicted"/>
<dbReference type="EMBL" id="JACGWN010000007">
    <property type="protein sequence ID" value="KAL0442520.1"/>
    <property type="molecule type" value="Genomic_DNA"/>
</dbReference>
<dbReference type="AlphaFoldDB" id="A0AAW2WMC7"/>
<reference evidence="3" key="1">
    <citation type="submission" date="2020-06" db="EMBL/GenBank/DDBJ databases">
        <authorList>
            <person name="Li T."/>
            <person name="Hu X."/>
            <person name="Zhang T."/>
            <person name="Song X."/>
            <person name="Zhang H."/>
            <person name="Dai N."/>
            <person name="Sheng W."/>
            <person name="Hou X."/>
            <person name="Wei L."/>
        </authorList>
    </citation>
    <scope>NUCLEOTIDE SEQUENCE</scope>
    <source>
        <strain evidence="3">KEN1</strain>
        <tissue evidence="3">Leaf</tissue>
    </source>
</reference>
<sequence>MASSEDFALDLEELKQLQTIAKRPRVVSLISSEIRNLEKLTKEAASAPAPVSAVSTATPISSAPKAASIRC</sequence>
<feature type="region of interest" description="Disordered" evidence="1">
    <location>
        <begin position="51"/>
        <end position="71"/>
    </location>
</feature>
<organism evidence="3">
    <name type="scientific">Sesamum latifolium</name>
    <dbReference type="NCBI Taxonomy" id="2727402"/>
    <lineage>
        <taxon>Eukaryota</taxon>
        <taxon>Viridiplantae</taxon>
        <taxon>Streptophyta</taxon>
        <taxon>Embryophyta</taxon>
        <taxon>Tracheophyta</taxon>
        <taxon>Spermatophyta</taxon>
        <taxon>Magnoliopsida</taxon>
        <taxon>eudicotyledons</taxon>
        <taxon>Gunneridae</taxon>
        <taxon>Pentapetalae</taxon>
        <taxon>asterids</taxon>
        <taxon>lamiids</taxon>
        <taxon>Lamiales</taxon>
        <taxon>Pedaliaceae</taxon>
        <taxon>Sesamum</taxon>
    </lineage>
</organism>
<dbReference type="SUPFAM" id="SSF140106">
    <property type="entry name" value="Calcyclin-binding protein-like"/>
    <property type="match status" value="1"/>
</dbReference>